<evidence type="ECO:0000313" key="11">
    <source>
        <dbReference type="Proteomes" id="UP000176603"/>
    </source>
</evidence>
<feature type="transmembrane region" description="Helical" evidence="8">
    <location>
        <begin position="375"/>
        <end position="396"/>
    </location>
</feature>
<feature type="transmembrane region" description="Helical" evidence="8">
    <location>
        <begin position="211"/>
        <end position="237"/>
    </location>
</feature>
<dbReference type="Pfam" id="PF00482">
    <property type="entry name" value="T2SSF"/>
    <property type="match status" value="2"/>
</dbReference>
<dbReference type="AlphaFoldDB" id="A0A1F7ULN1"/>
<keyword evidence="3" id="KW-1003">Cell membrane</keyword>
<dbReference type="PANTHER" id="PTHR30012:SF0">
    <property type="entry name" value="TYPE II SECRETION SYSTEM PROTEIN F-RELATED"/>
    <property type="match status" value="1"/>
</dbReference>
<dbReference type="GO" id="GO:0005886">
    <property type="term" value="C:plasma membrane"/>
    <property type="evidence" value="ECO:0007669"/>
    <property type="project" value="UniProtKB-SubCell"/>
</dbReference>
<evidence type="ECO:0000259" key="9">
    <source>
        <dbReference type="Pfam" id="PF00482"/>
    </source>
</evidence>
<evidence type="ECO:0000256" key="2">
    <source>
        <dbReference type="ARBA" id="ARBA00005745"/>
    </source>
</evidence>
<dbReference type="PANTHER" id="PTHR30012">
    <property type="entry name" value="GENERAL SECRETION PATHWAY PROTEIN"/>
    <property type="match status" value="1"/>
</dbReference>
<dbReference type="Gene3D" id="1.20.81.30">
    <property type="entry name" value="Type II secretion system (T2SS), domain F"/>
    <property type="match status" value="2"/>
</dbReference>
<dbReference type="EMBL" id="MGEH01000016">
    <property type="protein sequence ID" value="OGL79192.1"/>
    <property type="molecule type" value="Genomic_DNA"/>
</dbReference>
<dbReference type="FunFam" id="1.20.81.30:FF:000001">
    <property type="entry name" value="Type II secretion system protein F"/>
    <property type="match status" value="2"/>
</dbReference>
<evidence type="ECO:0000256" key="1">
    <source>
        <dbReference type="ARBA" id="ARBA00004429"/>
    </source>
</evidence>
<dbReference type="GO" id="GO:0015628">
    <property type="term" value="P:protein secretion by the type II secretion system"/>
    <property type="evidence" value="ECO:0007669"/>
    <property type="project" value="TreeGrafter"/>
</dbReference>
<comment type="caution">
    <text evidence="10">The sequence shown here is derived from an EMBL/GenBank/DDBJ whole genome shotgun (WGS) entry which is preliminary data.</text>
</comment>
<evidence type="ECO:0000256" key="3">
    <source>
        <dbReference type="ARBA" id="ARBA00022475"/>
    </source>
</evidence>
<keyword evidence="5 8" id="KW-0812">Transmembrane</keyword>
<dbReference type="Proteomes" id="UP000176603">
    <property type="component" value="Unassembled WGS sequence"/>
</dbReference>
<comment type="similarity">
    <text evidence="2">Belongs to the GSP F family.</text>
</comment>
<feature type="domain" description="Type II secretion system protein GspF" evidence="9">
    <location>
        <begin position="70"/>
        <end position="192"/>
    </location>
</feature>
<accession>A0A1F7ULN1</accession>
<dbReference type="InterPro" id="IPR003004">
    <property type="entry name" value="GspF/PilC"/>
</dbReference>
<reference evidence="10 11" key="1">
    <citation type="journal article" date="2016" name="Nat. Commun.">
        <title>Thousands of microbial genomes shed light on interconnected biogeochemical processes in an aquifer system.</title>
        <authorList>
            <person name="Anantharaman K."/>
            <person name="Brown C.T."/>
            <person name="Hug L.A."/>
            <person name="Sharon I."/>
            <person name="Castelle C.J."/>
            <person name="Probst A.J."/>
            <person name="Thomas B.C."/>
            <person name="Singh A."/>
            <person name="Wilkins M.J."/>
            <person name="Karaoz U."/>
            <person name="Brodie E.L."/>
            <person name="Williams K.H."/>
            <person name="Hubbard S.S."/>
            <person name="Banfield J.F."/>
        </authorList>
    </citation>
    <scope>NUCLEOTIDE SEQUENCE [LARGE SCALE GENOMIC DNA]</scope>
</reference>
<evidence type="ECO:0000313" key="10">
    <source>
        <dbReference type="EMBL" id="OGL79192.1"/>
    </source>
</evidence>
<evidence type="ECO:0000256" key="6">
    <source>
        <dbReference type="ARBA" id="ARBA00022989"/>
    </source>
</evidence>
<gene>
    <name evidence="10" type="ORF">A3E39_04790</name>
</gene>
<dbReference type="InterPro" id="IPR042094">
    <property type="entry name" value="T2SS_GspF_sf"/>
</dbReference>
<feature type="transmembrane region" description="Helical" evidence="8">
    <location>
        <begin position="169"/>
        <end position="191"/>
    </location>
</feature>
<sequence length="402" mass="44187">MATFKYRVRTPEGQMQAGAVEAPTAEDASAALTERGFEVLVLEKARAGKTGEISLPFLNRITAKDIVIVSRTLSVMISASVPLVDAIKNIAQQTENPKLRTVMQDVASEVEGGARLSDAFERHPKVFSGFFINMIRSGETSGQLEQVLEYLADQQEKDYDLTSKIKGALIYPAFILFALGAVGFIMMSFVVPKLTQILQESNVPLPITTRILIVVSGFFANYWWLVLILLGILIVLLRIAIQTPGGRLAFDTFILRVPVFGRLFERIYVVRFCRSLATLIHGGVDQVGALEIVAGVVGNQVWKRMVFETIKEVNEGNSITTAFGRSKHVPTMMNQMLAVGEETGKLQEVLQRVAVFFNREVDNLVANLVTLIEPIVMILLGLGVGVMVSAILLPLYQLSSAI</sequence>
<dbReference type="InterPro" id="IPR018076">
    <property type="entry name" value="T2SS_GspF_dom"/>
</dbReference>
<keyword evidence="6 8" id="KW-1133">Transmembrane helix</keyword>
<evidence type="ECO:0000256" key="7">
    <source>
        <dbReference type="ARBA" id="ARBA00023136"/>
    </source>
</evidence>
<proteinExistence type="inferred from homology"/>
<feature type="domain" description="Type II secretion system protein GspF" evidence="9">
    <location>
        <begin position="272"/>
        <end position="394"/>
    </location>
</feature>
<organism evidence="10 11">
    <name type="scientific">Candidatus Uhrbacteria bacterium RIFCSPHIGHO2_12_FULL_60_25</name>
    <dbReference type="NCBI Taxonomy" id="1802399"/>
    <lineage>
        <taxon>Bacteria</taxon>
        <taxon>Candidatus Uhriibacteriota</taxon>
    </lineage>
</organism>
<keyword evidence="4" id="KW-0997">Cell inner membrane</keyword>
<keyword evidence="7 8" id="KW-0472">Membrane</keyword>
<evidence type="ECO:0000256" key="5">
    <source>
        <dbReference type="ARBA" id="ARBA00022692"/>
    </source>
</evidence>
<evidence type="ECO:0000256" key="4">
    <source>
        <dbReference type="ARBA" id="ARBA00022519"/>
    </source>
</evidence>
<dbReference type="STRING" id="1802399.A3E39_04790"/>
<name>A0A1F7ULN1_9BACT</name>
<dbReference type="PRINTS" id="PR00812">
    <property type="entry name" value="BCTERIALGSPF"/>
</dbReference>
<comment type="subcellular location">
    <subcellularLocation>
        <location evidence="1">Cell inner membrane</location>
        <topology evidence="1">Multi-pass membrane protein</topology>
    </subcellularLocation>
</comment>
<evidence type="ECO:0000256" key="8">
    <source>
        <dbReference type="SAM" id="Phobius"/>
    </source>
</evidence>
<protein>
    <recommendedName>
        <fullName evidence="9">Type II secretion system protein GspF domain-containing protein</fullName>
    </recommendedName>
</protein>